<gene>
    <name evidence="3" type="ORF">B0H64DRAFT_375284</name>
</gene>
<name>A0AAE0HDG7_9PEZI</name>
<feature type="signal peptide" evidence="1">
    <location>
        <begin position="1"/>
        <end position="16"/>
    </location>
</feature>
<keyword evidence="4" id="KW-1185">Reference proteome</keyword>
<dbReference type="Gene3D" id="2.170.15.10">
    <property type="entry name" value="Proaerolysin, chain A, domain 3"/>
    <property type="match status" value="1"/>
</dbReference>
<dbReference type="SUPFAM" id="SSF51101">
    <property type="entry name" value="Mannose-binding lectins"/>
    <property type="match status" value="1"/>
</dbReference>
<protein>
    <recommendedName>
        <fullName evidence="2">Jacalin-type lectin domain-containing protein</fullName>
    </recommendedName>
</protein>
<dbReference type="GeneID" id="87839351"/>
<dbReference type="Gene3D" id="2.100.10.30">
    <property type="entry name" value="Jacalin-like lectin domain"/>
    <property type="match status" value="1"/>
</dbReference>
<accession>A0AAE0HDG7</accession>
<sequence length="401" mass="42534">MHRCLCIAAFVAVTVAVNFLVDLPTALISCHSLRRLRLSPLSLGSLLLCATHFGLSTAASWNPDLFVKPTGVGSAVGGAPFTILGPAGSSVRMLRLYRNNGNIGYLRGAVVVFSDGAEMRAGAHKDQFSFSEFALSSNDLITGMTLWAFLPSWSWSGFFSLGRKAPAARVGRIDVTTSQRSWGFGIDNTAKLSSKAVDVGSGVLVGLQGRAGDGLDQIAPIFLKTLSSSVVDNVVFETPAGTDGLHLVTLKEGSAVWNGTDYSWNFAGTDTRDVSTTFSIGSSTDFSLQTTFMTSLPSVLDLGFSATWGYGTTESHEKSFGRSTELSWSTTISLSADIPAVYCVAMVWEGRVHVRWSGLQTVRADSAAVSFPTSGFLTHVTHGKVETLSSIGRKGVSGIAF</sequence>
<reference evidence="3" key="2">
    <citation type="submission" date="2023-06" db="EMBL/GenBank/DDBJ databases">
        <authorList>
            <consortium name="Lawrence Berkeley National Laboratory"/>
            <person name="Haridas S."/>
            <person name="Hensen N."/>
            <person name="Bonometti L."/>
            <person name="Westerberg I."/>
            <person name="Brannstrom I.O."/>
            <person name="Guillou S."/>
            <person name="Cros-Aarteil S."/>
            <person name="Calhoun S."/>
            <person name="Kuo A."/>
            <person name="Mondo S."/>
            <person name="Pangilinan J."/>
            <person name="Riley R."/>
            <person name="Labutti K."/>
            <person name="Andreopoulos B."/>
            <person name="Lipzen A."/>
            <person name="Chen C."/>
            <person name="Yanf M."/>
            <person name="Daum C."/>
            <person name="Ng V."/>
            <person name="Clum A."/>
            <person name="Steindorff A."/>
            <person name="Ohm R."/>
            <person name="Martin F."/>
            <person name="Silar P."/>
            <person name="Natvig D."/>
            <person name="Lalanne C."/>
            <person name="Gautier V."/>
            <person name="Ament-Velasquez S.L."/>
            <person name="Kruys A."/>
            <person name="Hutchinson M.I."/>
            <person name="Powell A.J."/>
            <person name="Barry K."/>
            <person name="Miller A.N."/>
            <person name="Grigoriev I.V."/>
            <person name="Debuchy R."/>
            <person name="Gladieux P."/>
            <person name="Thoren M.H."/>
            <person name="Johannesson H."/>
        </authorList>
    </citation>
    <scope>NUCLEOTIDE SEQUENCE</scope>
    <source>
        <strain evidence="3">CBS 168.71</strain>
    </source>
</reference>
<feature type="chain" id="PRO_5041910215" description="Jacalin-type lectin domain-containing protein" evidence="1">
    <location>
        <begin position="17"/>
        <end position="401"/>
    </location>
</feature>
<dbReference type="Pfam" id="PF01419">
    <property type="entry name" value="Jacalin"/>
    <property type="match status" value="1"/>
</dbReference>
<evidence type="ECO:0000259" key="2">
    <source>
        <dbReference type="Pfam" id="PF01419"/>
    </source>
</evidence>
<evidence type="ECO:0000313" key="4">
    <source>
        <dbReference type="Proteomes" id="UP001278766"/>
    </source>
</evidence>
<comment type="caution">
    <text evidence="3">The sequence shown here is derived from an EMBL/GenBank/DDBJ whole genome shotgun (WGS) entry which is preliminary data.</text>
</comment>
<dbReference type="Proteomes" id="UP001278766">
    <property type="component" value="Unassembled WGS sequence"/>
</dbReference>
<dbReference type="InterPro" id="IPR001229">
    <property type="entry name" value="Jacalin-like_lectin_dom"/>
</dbReference>
<reference evidence="3" key="1">
    <citation type="journal article" date="2023" name="Mol. Phylogenet. Evol.">
        <title>Genome-scale phylogeny and comparative genomics of the fungal order Sordariales.</title>
        <authorList>
            <person name="Hensen N."/>
            <person name="Bonometti L."/>
            <person name="Westerberg I."/>
            <person name="Brannstrom I.O."/>
            <person name="Guillou S."/>
            <person name="Cros-Aarteil S."/>
            <person name="Calhoun S."/>
            <person name="Haridas S."/>
            <person name="Kuo A."/>
            <person name="Mondo S."/>
            <person name="Pangilinan J."/>
            <person name="Riley R."/>
            <person name="LaButti K."/>
            <person name="Andreopoulos B."/>
            <person name="Lipzen A."/>
            <person name="Chen C."/>
            <person name="Yan M."/>
            <person name="Daum C."/>
            <person name="Ng V."/>
            <person name="Clum A."/>
            <person name="Steindorff A."/>
            <person name="Ohm R.A."/>
            <person name="Martin F."/>
            <person name="Silar P."/>
            <person name="Natvig D.O."/>
            <person name="Lalanne C."/>
            <person name="Gautier V."/>
            <person name="Ament-Velasquez S.L."/>
            <person name="Kruys A."/>
            <person name="Hutchinson M.I."/>
            <person name="Powell A.J."/>
            <person name="Barry K."/>
            <person name="Miller A.N."/>
            <person name="Grigoriev I.V."/>
            <person name="Debuchy R."/>
            <person name="Gladieux P."/>
            <person name="Hiltunen Thoren M."/>
            <person name="Johannesson H."/>
        </authorList>
    </citation>
    <scope>NUCLEOTIDE SEQUENCE</scope>
    <source>
        <strain evidence="3">CBS 168.71</strain>
    </source>
</reference>
<proteinExistence type="predicted"/>
<dbReference type="AlphaFoldDB" id="A0AAE0HDG7"/>
<organism evidence="3 4">
    <name type="scientific">Chaetomium fimeti</name>
    <dbReference type="NCBI Taxonomy" id="1854472"/>
    <lineage>
        <taxon>Eukaryota</taxon>
        <taxon>Fungi</taxon>
        <taxon>Dikarya</taxon>
        <taxon>Ascomycota</taxon>
        <taxon>Pezizomycotina</taxon>
        <taxon>Sordariomycetes</taxon>
        <taxon>Sordariomycetidae</taxon>
        <taxon>Sordariales</taxon>
        <taxon>Chaetomiaceae</taxon>
        <taxon>Chaetomium</taxon>
    </lineage>
</organism>
<evidence type="ECO:0000313" key="3">
    <source>
        <dbReference type="EMBL" id="KAK3294503.1"/>
    </source>
</evidence>
<keyword evidence="1" id="KW-0732">Signal</keyword>
<feature type="domain" description="Jacalin-type lectin" evidence="2">
    <location>
        <begin position="77"/>
        <end position="218"/>
    </location>
</feature>
<dbReference type="EMBL" id="JAUEPN010000005">
    <property type="protein sequence ID" value="KAK3294503.1"/>
    <property type="molecule type" value="Genomic_DNA"/>
</dbReference>
<dbReference type="InterPro" id="IPR036404">
    <property type="entry name" value="Jacalin-like_lectin_dom_sf"/>
</dbReference>
<dbReference type="RefSeq" id="XP_062658017.1">
    <property type="nucleotide sequence ID" value="XM_062802403.1"/>
</dbReference>
<evidence type="ECO:0000256" key="1">
    <source>
        <dbReference type="SAM" id="SignalP"/>
    </source>
</evidence>